<protein>
    <recommendedName>
        <fullName evidence="2">CHASE2 domain-containing protein</fullName>
    </recommendedName>
</protein>
<name>A0A563VMF8_9CYAN</name>
<dbReference type="AlphaFoldDB" id="A0A563VMF8"/>
<evidence type="ECO:0000313" key="3">
    <source>
        <dbReference type="EMBL" id="VEP12547.1"/>
    </source>
</evidence>
<feature type="transmembrane region" description="Helical" evidence="1">
    <location>
        <begin position="722"/>
        <end position="739"/>
    </location>
</feature>
<dbReference type="InterPro" id="IPR024983">
    <property type="entry name" value="CHAT_dom"/>
</dbReference>
<evidence type="ECO:0000256" key="1">
    <source>
        <dbReference type="SAM" id="Phobius"/>
    </source>
</evidence>
<accession>A0A563VMF8</accession>
<dbReference type="RefSeq" id="WP_144870530.1">
    <property type="nucleotide sequence ID" value="NZ_LR213903.1"/>
</dbReference>
<sequence length="773" mass="87528">MYIVTLKISKGSFTKGFPVILLISQAGFSPELEINAELPPAPHIPQQYNLWQTSYLNLDISTRLEAKKVFVSNYSYAENCDRASHQLLTSFNHWLDTDSFRPLKEKFLAKLNPNNEIRILIQTENTQLQCLPWHLVNWFEPYSQAEIAISSANYEKETVSLTSFRTQVRILAIIGNSQGIDTKQDRYLLEQLPNSSVTLLVEPTRQEVTEQLWHTDGWDILFFAGHSNSDRNKKTGCIYLNQQDSLTTNELKYALKKAVVKGLKIAIFNSCDGLGLAQELTDLKIPQILVMREPVPDKVAQEFLKYFLTAYARGESFYLAVKESRAKLQGLEDRYPCASWLPLIVQNPGEIPPTWQQLITENKPHQKASSSKIKLSLALVSSAIATITVIGLRTLGILQTWELQAFDYLSQKLPAEESDRRILIVSADERDIGSDKYGFPLPDNVLAELIAKLQQHQPTVIGIDIFRDRPILEANANNNSKLTKHWQQSNIIAVCMGDTLENSVSPPQASLDEQVGFVNIYDDNQITKGADDNVRRYLLSRSPNPLANTTYCNTDYSFAWQLAYRYLQSKDIPVTTSDRNWQFGSQIIARLTNRSAGYQSLDDRGNQLLISYRRTPQIAQQVSISDILESKDTFDPDWIRDRIVIIGVTAKSVPDVHDTAIGKTRGLNLHAHVVSQLISHVEDDRPLIWWLPLWGDWLWIGFWSTSSALVIWMGRNYLDRNIGIGSCVIILSGVCWLIMAQGGWLAWIPGLVAIAFTTGGIRVYQLLQKKNLT</sequence>
<organism evidence="3 4">
    <name type="scientific">Hyella patelloides LEGE 07179</name>
    <dbReference type="NCBI Taxonomy" id="945734"/>
    <lineage>
        <taxon>Bacteria</taxon>
        <taxon>Bacillati</taxon>
        <taxon>Cyanobacteriota</taxon>
        <taxon>Cyanophyceae</taxon>
        <taxon>Pleurocapsales</taxon>
        <taxon>Hyellaceae</taxon>
        <taxon>Hyella</taxon>
    </lineage>
</organism>
<dbReference type="Proteomes" id="UP000320055">
    <property type="component" value="Unassembled WGS sequence"/>
</dbReference>
<gene>
    <name evidence="3" type="ORF">H1P_1520021</name>
</gene>
<keyword evidence="1" id="KW-1133">Transmembrane helix</keyword>
<keyword evidence="4" id="KW-1185">Reference proteome</keyword>
<keyword evidence="1" id="KW-0472">Membrane</keyword>
<proteinExistence type="predicted"/>
<dbReference type="Pfam" id="PF12770">
    <property type="entry name" value="CHAT"/>
    <property type="match status" value="1"/>
</dbReference>
<keyword evidence="1" id="KW-0812">Transmembrane</keyword>
<reference evidence="3 4" key="1">
    <citation type="submission" date="2019-01" db="EMBL/GenBank/DDBJ databases">
        <authorList>
            <person name="Brito A."/>
        </authorList>
    </citation>
    <scope>NUCLEOTIDE SEQUENCE [LARGE SCALE GENOMIC DNA]</scope>
    <source>
        <strain evidence="3">1</strain>
    </source>
</reference>
<dbReference type="EMBL" id="CAACVJ010000060">
    <property type="protein sequence ID" value="VEP12547.1"/>
    <property type="molecule type" value="Genomic_DNA"/>
</dbReference>
<feature type="transmembrane region" description="Helical" evidence="1">
    <location>
        <begin position="745"/>
        <end position="764"/>
    </location>
</feature>
<feature type="transmembrane region" description="Helical" evidence="1">
    <location>
        <begin position="687"/>
        <end position="710"/>
    </location>
</feature>
<dbReference type="Pfam" id="PF05226">
    <property type="entry name" value="CHASE2"/>
    <property type="match status" value="1"/>
</dbReference>
<evidence type="ECO:0000313" key="4">
    <source>
        <dbReference type="Proteomes" id="UP000320055"/>
    </source>
</evidence>
<dbReference type="InterPro" id="IPR007890">
    <property type="entry name" value="CHASE2"/>
</dbReference>
<dbReference type="OrthoDB" id="444941at2"/>
<feature type="domain" description="CHASE2" evidence="2">
    <location>
        <begin position="398"/>
        <end position="710"/>
    </location>
</feature>
<evidence type="ECO:0000259" key="2">
    <source>
        <dbReference type="SMART" id="SM01080"/>
    </source>
</evidence>
<dbReference type="SMART" id="SM01080">
    <property type="entry name" value="CHASE2"/>
    <property type="match status" value="1"/>
</dbReference>